<dbReference type="EMBL" id="VLNR01000005">
    <property type="protein sequence ID" value="TSE10752.1"/>
    <property type="molecule type" value="Genomic_DNA"/>
</dbReference>
<dbReference type="RefSeq" id="WP_143915533.1">
    <property type="nucleotide sequence ID" value="NZ_CANLFO010000001.1"/>
</dbReference>
<evidence type="ECO:0000313" key="2">
    <source>
        <dbReference type="EMBL" id="TSE10752.1"/>
    </source>
</evidence>
<keyword evidence="1" id="KW-0732">Signal</keyword>
<dbReference type="InterPro" id="IPR025345">
    <property type="entry name" value="DUF4249"/>
</dbReference>
<keyword evidence="3" id="KW-1185">Reference proteome</keyword>
<dbReference type="AlphaFoldDB" id="A0A554VQK4"/>
<protein>
    <submittedName>
        <fullName evidence="2">DUF4249 domain-containing protein</fullName>
    </submittedName>
</protein>
<feature type="chain" id="PRO_5022190726" evidence="1">
    <location>
        <begin position="22"/>
        <end position="289"/>
    </location>
</feature>
<comment type="caution">
    <text evidence="2">The sequence shown here is derived from an EMBL/GenBank/DDBJ whole genome shotgun (WGS) entry which is preliminary data.</text>
</comment>
<evidence type="ECO:0000256" key="1">
    <source>
        <dbReference type="SAM" id="SignalP"/>
    </source>
</evidence>
<name>A0A554VQK4_9FLAO</name>
<dbReference type="OrthoDB" id="922982at2"/>
<gene>
    <name evidence="2" type="ORF">FOF46_03990</name>
</gene>
<sequence length="289" mass="32523">MKNISIILYAFLILITFTSCETDVTNDITLADTTPKLVIDGGLERNTITPVTTQRIRLTTTANFLSNTDEPFVDNAQVIITDGTNSWEFTHNNNGYYENTDILPEIGNTYTINIVWNGETYQGSDTLSEAPKFDDFYFEFEEETIVSDEGYFVKFDTTDPANVANYYYYRLFKNGEFTIVPDAGNSEVLVVSDEFFDGQQRIGVNPNDEIAFEVGELATAQQLSISESYFDYLKELFIQTGNLGNPIVGNPPPASIRGNLINLDNNTNRALGYFYTVDIEEDTITITEN</sequence>
<feature type="signal peptide" evidence="1">
    <location>
        <begin position="1"/>
        <end position="21"/>
    </location>
</feature>
<dbReference type="PROSITE" id="PS51257">
    <property type="entry name" value="PROKAR_LIPOPROTEIN"/>
    <property type="match status" value="1"/>
</dbReference>
<dbReference type="Proteomes" id="UP000318833">
    <property type="component" value="Unassembled WGS sequence"/>
</dbReference>
<organism evidence="2 3">
    <name type="scientific">Aquimarina algiphila</name>
    <dbReference type="NCBI Taxonomy" id="2047982"/>
    <lineage>
        <taxon>Bacteria</taxon>
        <taxon>Pseudomonadati</taxon>
        <taxon>Bacteroidota</taxon>
        <taxon>Flavobacteriia</taxon>
        <taxon>Flavobacteriales</taxon>
        <taxon>Flavobacteriaceae</taxon>
        <taxon>Aquimarina</taxon>
    </lineage>
</organism>
<reference evidence="2 3" key="1">
    <citation type="submission" date="2019-07" db="EMBL/GenBank/DDBJ databases">
        <title>The draft genome sequence of Aquimarina algiphila M91.</title>
        <authorList>
            <person name="Meng X."/>
        </authorList>
    </citation>
    <scope>NUCLEOTIDE SEQUENCE [LARGE SCALE GENOMIC DNA]</scope>
    <source>
        <strain evidence="2 3">M91</strain>
    </source>
</reference>
<proteinExistence type="predicted"/>
<evidence type="ECO:0000313" key="3">
    <source>
        <dbReference type="Proteomes" id="UP000318833"/>
    </source>
</evidence>
<dbReference type="Pfam" id="PF14054">
    <property type="entry name" value="DUF4249"/>
    <property type="match status" value="1"/>
</dbReference>
<accession>A0A554VQK4</accession>